<evidence type="ECO:0008006" key="3">
    <source>
        <dbReference type="Google" id="ProtNLM"/>
    </source>
</evidence>
<dbReference type="SUPFAM" id="SSF55073">
    <property type="entry name" value="Nucleotide cyclase"/>
    <property type="match status" value="1"/>
</dbReference>
<reference evidence="1 2" key="1">
    <citation type="submission" date="2018-06" db="EMBL/GenBank/DDBJ databases">
        <title>Comparative analysis of microorganisms from saline springs in Andes Mountain Range, Colombia.</title>
        <authorList>
            <person name="Rubin E."/>
        </authorList>
    </citation>
    <scope>NUCLEOTIDE SEQUENCE [LARGE SCALE GENOMIC DNA]</scope>
    <source>
        <strain evidence="1 2">USBA-857</strain>
    </source>
</reference>
<gene>
    <name evidence="1" type="ORF">BCL93_10710</name>
</gene>
<sequence length="219" mass="24386">MREHPMRQPLAVLTGDIIASQRISDITALYRVLDASLSRLAKHYGGRFERYRGDGFQLAIPCTSEALHAAVALRAELIMHSQDQRWDARVAVAVGHNEWQPGSPLASADGPVFIASGKALDAISESDAHLALTEADAPHDAAMTLLVRYVDELIDGWSHYSAEIAFLKLWHDESQQAIAERLGIRQPSVHKRLRAARWAMLADTLNFFQQRLATEQPDE</sequence>
<evidence type="ECO:0000313" key="1">
    <source>
        <dbReference type="EMBL" id="RAR60208.1"/>
    </source>
</evidence>
<dbReference type="Gene3D" id="1.10.10.60">
    <property type="entry name" value="Homeodomain-like"/>
    <property type="match status" value="1"/>
</dbReference>
<dbReference type="EMBL" id="QLSX01000007">
    <property type="protein sequence ID" value="RAR60208.1"/>
    <property type="molecule type" value="Genomic_DNA"/>
</dbReference>
<dbReference type="AlphaFoldDB" id="A0A328XMM7"/>
<dbReference type="Gene3D" id="3.30.70.1230">
    <property type="entry name" value="Nucleotide cyclase"/>
    <property type="match status" value="1"/>
</dbReference>
<name>A0A328XMM7_9GAMM</name>
<comment type="caution">
    <text evidence="1">The sequence shown here is derived from an EMBL/GenBank/DDBJ whole genome shotgun (WGS) entry which is preliminary data.</text>
</comment>
<proteinExistence type="predicted"/>
<protein>
    <recommendedName>
        <fullName evidence="3">SatD family (SatD)</fullName>
    </recommendedName>
</protein>
<accession>A0A328XMM7</accession>
<dbReference type="InterPro" id="IPR029787">
    <property type="entry name" value="Nucleotide_cyclase"/>
</dbReference>
<evidence type="ECO:0000313" key="2">
    <source>
        <dbReference type="Proteomes" id="UP000249700"/>
    </source>
</evidence>
<dbReference type="Proteomes" id="UP000249700">
    <property type="component" value="Unassembled WGS sequence"/>
</dbReference>
<organism evidence="1 2">
    <name type="scientific">Onishia taeanensis</name>
    <dbReference type="NCBI Taxonomy" id="284577"/>
    <lineage>
        <taxon>Bacteria</taxon>
        <taxon>Pseudomonadati</taxon>
        <taxon>Pseudomonadota</taxon>
        <taxon>Gammaproteobacteria</taxon>
        <taxon>Oceanospirillales</taxon>
        <taxon>Halomonadaceae</taxon>
        <taxon>Onishia</taxon>
    </lineage>
</organism>